<keyword evidence="2" id="KW-0808">Transferase</keyword>
<feature type="compositionally biased region" description="Polar residues" evidence="6">
    <location>
        <begin position="267"/>
        <end position="285"/>
    </location>
</feature>
<feature type="domain" description="Protein kinase" evidence="8">
    <location>
        <begin position="1"/>
        <end position="234"/>
    </location>
</feature>
<organism evidence="9 10">
    <name type="scientific">Nothobranchius furzeri</name>
    <name type="common">Turquoise killifish</name>
    <dbReference type="NCBI Taxonomy" id="105023"/>
    <lineage>
        <taxon>Eukaryota</taxon>
        <taxon>Metazoa</taxon>
        <taxon>Chordata</taxon>
        <taxon>Craniata</taxon>
        <taxon>Vertebrata</taxon>
        <taxon>Euteleostomi</taxon>
        <taxon>Actinopterygii</taxon>
        <taxon>Neopterygii</taxon>
        <taxon>Teleostei</taxon>
        <taxon>Neoteleostei</taxon>
        <taxon>Acanthomorphata</taxon>
        <taxon>Ovalentaria</taxon>
        <taxon>Atherinomorphae</taxon>
        <taxon>Cyprinodontiformes</taxon>
        <taxon>Nothobranchiidae</taxon>
        <taxon>Nothobranchius</taxon>
    </lineage>
</organism>
<dbReference type="InterPro" id="IPR050494">
    <property type="entry name" value="Ser_Thr_dual-spec_kinase"/>
</dbReference>
<feature type="region of interest" description="Disordered" evidence="6">
    <location>
        <begin position="342"/>
        <end position="366"/>
    </location>
</feature>
<dbReference type="GO" id="GO:0003714">
    <property type="term" value="F:transcription corepressor activity"/>
    <property type="evidence" value="ECO:0007669"/>
    <property type="project" value="TreeGrafter"/>
</dbReference>
<dbReference type="GO" id="GO:0007224">
    <property type="term" value="P:smoothened signaling pathway"/>
    <property type="evidence" value="ECO:0007669"/>
    <property type="project" value="TreeGrafter"/>
</dbReference>
<evidence type="ECO:0000256" key="1">
    <source>
        <dbReference type="ARBA" id="ARBA00022527"/>
    </source>
</evidence>
<keyword evidence="7" id="KW-0472">Membrane</keyword>
<dbReference type="PANTHER" id="PTHR24058:SF53">
    <property type="entry name" value="HOMEODOMAIN-INTERACTING PROTEIN KINASE 2"/>
    <property type="match status" value="1"/>
</dbReference>
<feature type="transmembrane region" description="Helical" evidence="7">
    <location>
        <begin position="382"/>
        <end position="400"/>
    </location>
</feature>
<dbReference type="AlphaFoldDB" id="A0A8C6P1P5"/>
<keyword evidence="3" id="KW-0547">Nucleotide-binding</keyword>
<dbReference type="Gene3D" id="1.10.510.10">
    <property type="entry name" value="Transferase(Phosphotransferase) domain 1"/>
    <property type="match status" value="1"/>
</dbReference>
<dbReference type="GO" id="GO:0003713">
    <property type="term" value="F:transcription coactivator activity"/>
    <property type="evidence" value="ECO:0007669"/>
    <property type="project" value="TreeGrafter"/>
</dbReference>
<dbReference type="GO" id="GO:0005524">
    <property type="term" value="F:ATP binding"/>
    <property type="evidence" value="ECO:0007669"/>
    <property type="project" value="UniProtKB-KW"/>
</dbReference>
<dbReference type="GO" id="GO:0042771">
    <property type="term" value="P:intrinsic apoptotic signaling pathway in response to DNA damage by p53 class mediator"/>
    <property type="evidence" value="ECO:0007669"/>
    <property type="project" value="TreeGrafter"/>
</dbReference>
<accession>A0A8C6P1P5</accession>
<evidence type="ECO:0000256" key="7">
    <source>
        <dbReference type="SAM" id="Phobius"/>
    </source>
</evidence>
<evidence type="ECO:0000256" key="3">
    <source>
        <dbReference type="ARBA" id="ARBA00022741"/>
    </source>
</evidence>
<dbReference type="GO" id="GO:0016605">
    <property type="term" value="C:PML body"/>
    <property type="evidence" value="ECO:0007669"/>
    <property type="project" value="TreeGrafter"/>
</dbReference>
<keyword evidence="10" id="KW-1185">Reference proteome</keyword>
<dbReference type="GO" id="GO:0046332">
    <property type="term" value="F:SMAD binding"/>
    <property type="evidence" value="ECO:0007669"/>
    <property type="project" value="TreeGrafter"/>
</dbReference>
<dbReference type="GeneTree" id="ENSGT00940000157742"/>
<keyword evidence="7" id="KW-1133">Transmembrane helix</keyword>
<proteinExistence type="predicted"/>
<protein>
    <recommendedName>
        <fullName evidence="8">Protein kinase domain-containing protein</fullName>
    </recommendedName>
</protein>
<dbReference type="InterPro" id="IPR000719">
    <property type="entry name" value="Prot_kinase_dom"/>
</dbReference>
<evidence type="ECO:0000313" key="10">
    <source>
        <dbReference type="Proteomes" id="UP000694548"/>
    </source>
</evidence>
<dbReference type="Ensembl" id="ENSNFUT00015038599.1">
    <property type="protein sequence ID" value="ENSNFUP00015036967.1"/>
    <property type="gene ID" value="ENSNFUG00015017884.1"/>
</dbReference>
<keyword evidence="4" id="KW-0418">Kinase</keyword>
<name>A0A8C6P1P5_NOTFU</name>
<evidence type="ECO:0000256" key="5">
    <source>
        <dbReference type="ARBA" id="ARBA00022840"/>
    </source>
</evidence>
<evidence type="ECO:0000313" key="9">
    <source>
        <dbReference type="Ensembl" id="ENSNFUP00015036967.1"/>
    </source>
</evidence>
<keyword evidence="7" id="KW-0812">Transmembrane</keyword>
<dbReference type="GO" id="GO:0045944">
    <property type="term" value="P:positive regulation of transcription by RNA polymerase II"/>
    <property type="evidence" value="ECO:0007669"/>
    <property type="project" value="TreeGrafter"/>
</dbReference>
<dbReference type="PROSITE" id="PS50011">
    <property type="entry name" value="PROTEIN_KINASE_DOM"/>
    <property type="match status" value="1"/>
</dbReference>
<evidence type="ECO:0000256" key="6">
    <source>
        <dbReference type="SAM" id="MobiDB-lite"/>
    </source>
</evidence>
<dbReference type="PANTHER" id="PTHR24058">
    <property type="entry name" value="DUAL SPECIFICITY PROTEIN KINASE"/>
    <property type="match status" value="1"/>
</dbReference>
<reference evidence="9" key="1">
    <citation type="submission" date="2025-08" db="UniProtKB">
        <authorList>
            <consortium name="Ensembl"/>
        </authorList>
    </citation>
    <scope>IDENTIFICATION</scope>
</reference>
<keyword evidence="1" id="KW-0723">Serine/threonine-protein kinase</keyword>
<sequence>MYCRNLSTNQLVTIKTVKLKHPFQVFKEIKMINYLRELSSDENNIIKFIEYFNLLGLMHQRNMKPLSVHNIRAIAQQILVSLGALKEAGITHTNITLENIMLVNQKTQPYRVKLAGFSHALKTKDLDGLSSFNRLCLSYVPPEILLGFQVGEEVDMWSLGCVLAFLFLGRHLHPADDELHALSKMQSFHGNAQKPKDRAELQDIKLFIDLLKQMFRLNPAVRINPADALKHPFFTTNNYLSEAKKLMEGCELRSPNSKTITHPRPSMTPSTHKSIPQTGNGSRNQTSDKKLQQTKIVKSFSKILQRFKSKSSSDSCNGLIPSNLATTLVSRVSGELVPRGNTFNPTSVTQKSKWDLSEPAAQKQEDISSHSMVSDVKSRKRITAVILGLLLVTVAIVLTLP</sequence>
<evidence type="ECO:0000256" key="4">
    <source>
        <dbReference type="ARBA" id="ARBA00022777"/>
    </source>
</evidence>
<keyword evidence="5" id="KW-0067">ATP-binding</keyword>
<reference evidence="9" key="2">
    <citation type="submission" date="2025-09" db="UniProtKB">
        <authorList>
            <consortium name="Ensembl"/>
        </authorList>
    </citation>
    <scope>IDENTIFICATION</scope>
</reference>
<dbReference type="InterPro" id="IPR011009">
    <property type="entry name" value="Kinase-like_dom_sf"/>
</dbReference>
<dbReference type="SMART" id="SM00220">
    <property type="entry name" value="S_TKc"/>
    <property type="match status" value="1"/>
</dbReference>
<evidence type="ECO:0000256" key="2">
    <source>
        <dbReference type="ARBA" id="ARBA00022679"/>
    </source>
</evidence>
<feature type="compositionally biased region" description="Polar residues" evidence="6">
    <location>
        <begin position="342"/>
        <end position="351"/>
    </location>
</feature>
<dbReference type="SUPFAM" id="SSF56112">
    <property type="entry name" value="Protein kinase-like (PK-like)"/>
    <property type="match status" value="1"/>
</dbReference>
<dbReference type="GO" id="GO:0005737">
    <property type="term" value="C:cytoplasm"/>
    <property type="evidence" value="ECO:0007669"/>
    <property type="project" value="TreeGrafter"/>
</dbReference>
<dbReference type="Pfam" id="PF00069">
    <property type="entry name" value="Pkinase"/>
    <property type="match status" value="1"/>
</dbReference>
<dbReference type="GO" id="GO:0004674">
    <property type="term" value="F:protein serine/threonine kinase activity"/>
    <property type="evidence" value="ECO:0007669"/>
    <property type="project" value="UniProtKB-KW"/>
</dbReference>
<feature type="region of interest" description="Disordered" evidence="6">
    <location>
        <begin position="254"/>
        <end position="291"/>
    </location>
</feature>
<evidence type="ECO:0000259" key="8">
    <source>
        <dbReference type="PROSITE" id="PS50011"/>
    </source>
</evidence>
<dbReference type="GO" id="GO:0004713">
    <property type="term" value="F:protein tyrosine kinase activity"/>
    <property type="evidence" value="ECO:0007669"/>
    <property type="project" value="TreeGrafter"/>
</dbReference>
<dbReference type="Proteomes" id="UP000694548">
    <property type="component" value="Unassembled WGS sequence"/>
</dbReference>